<feature type="compositionally biased region" description="Polar residues" evidence="10">
    <location>
        <begin position="8"/>
        <end position="21"/>
    </location>
</feature>
<evidence type="ECO:0000256" key="4">
    <source>
        <dbReference type="ARBA" id="ARBA00023125"/>
    </source>
</evidence>
<gene>
    <name evidence="12" type="primary">HSF1</name>
    <name evidence="12" type="ORF">AWJ20_5099</name>
</gene>
<evidence type="ECO:0000259" key="11">
    <source>
        <dbReference type="PROSITE" id="PS00434"/>
    </source>
</evidence>
<dbReference type="PANTHER" id="PTHR10015">
    <property type="entry name" value="HEAT SHOCK TRANSCRIPTION FACTOR"/>
    <property type="match status" value="1"/>
</dbReference>
<evidence type="ECO:0000256" key="3">
    <source>
        <dbReference type="ARBA" id="ARBA00023015"/>
    </source>
</evidence>
<dbReference type="PRINTS" id="PR00056">
    <property type="entry name" value="HSFDOMAIN"/>
</dbReference>
<dbReference type="Pfam" id="PF00447">
    <property type="entry name" value="HSF_DNA-bind"/>
    <property type="match status" value="1"/>
</dbReference>
<feature type="region of interest" description="Disordered" evidence="10">
    <location>
        <begin position="314"/>
        <end position="422"/>
    </location>
</feature>
<dbReference type="PROSITE" id="PS00434">
    <property type="entry name" value="HSF_DOMAIN"/>
    <property type="match status" value="1"/>
</dbReference>
<dbReference type="Gene3D" id="1.10.10.10">
    <property type="entry name" value="Winged helix-like DNA-binding domain superfamily/Winged helix DNA-binding domain"/>
    <property type="match status" value="1"/>
</dbReference>
<dbReference type="GO" id="GO:0003700">
    <property type="term" value="F:DNA-binding transcription factor activity"/>
    <property type="evidence" value="ECO:0007669"/>
    <property type="project" value="InterPro"/>
</dbReference>
<feature type="compositionally biased region" description="Basic residues" evidence="10">
    <location>
        <begin position="577"/>
        <end position="589"/>
    </location>
</feature>
<dbReference type="RefSeq" id="XP_018736618.1">
    <property type="nucleotide sequence ID" value="XM_018882218.1"/>
</dbReference>
<evidence type="ECO:0000256" key="6">
    <source>
        <dbReference type="ARBA" id="ARBA00023242"/>
    </source>
</evidence>
<keyword evidence="3" id="KW-0805">Transcription regulation</keyword>
<evidence type="ECO:0000256" key="7">
    <source>
        <dbReference type="ARBA" id="ARBA00068818"/>
    </source>
</evidence>
<dbReference type="OrthoDB" id="60033at2759"/>
<sequence>MAVPKSAVASSTGGKVGTDTTPAAIGRSLKDNSIPVSAPVAPLSKRITNGPAKSKRSNNGQPKTRPFVAKLWSMVNDEGNSEYIHWMPDGKSFQVVGRELFEKTVLPKYFKHSNFSSFVRQLNMYGWHKVQDVTSGAMQTNEEKWQFQSPNFIRDREDLLDNIVRNRGSKGSDDEEEVDLNRIFEELNVIKENQVSISQDLYRIRKDNELLWTENYQNQERHKKHAETLDRILRFLASIYGNQGKLLADIMSPIKQGQRLLMPSGGMNLSSSIEPITEIDASSAGSGAKTSDTPGSVLSHDRLMSISSNSADPITEIIGSPDSVAGNNNNSNNNNTNSGSQVPTPQSHTAATSTPNTTSNLAPLDPNSLALTPYDNLLTGTNPALPPSTLGTTGNNPSNITSSSNTQTPGVFQAPLPPPPPRPVFPELTMYNDPNSLNANIVSLDDDDANAAHASAFAPEPALSDDQLIKSTRDIEEIARHIESQGDSIQNLQELLHRINPNYVKEESLTPEDLAPVTDKFADQTTPGLDPNFDEFLVDASGTPNFDMTNPVDGDFHIGSPIPFDVAPSPAPPNGPSKKRRKVSGKSVS</sequence>
<organism evidence="12 13">
    <name type="scientific">Sugiyamaella lignohabitans</name>
    <dbReference type="NCBI Taxonomy" id="796027"/>
    <lineage>
        <taxon>Eukaryota</taxon>
        <taxon>Fungi</taxon>
        <taxon>Dikarya</taxon>
        <taxon>Ascomycota</taxon>
        <taxon>Saccharomycotina</taxon>
        <taxon>Dipodascomycetes</taxon>
        <taxon>Dipodascales</taxon>
        <taxon>Trichomonascaceae</taxon>
        <taxon>Sugiyamaella</taxon>
    </lineage>
</organism>
<reference evidence="12 13" key="1">
    <citation type="submission" date="2016-02" db="EMBL/GenBank/DDBJ databases">
        <title>Complete genome sequence and transcriptome regulation of the pentose utilising yeast Sugiyamaella lignohabitans.</title>
        <authorList>
            <person name="Bellasio M."/>
            <person name="Peymann A."/>
            <person name="Valli M."/>
            <person name="Sipitzky M."/>
            <person name="Graf A."/>
            <person name="Sauer M."/>
            <person name="Marx H."/>
            <person name="Mattanovich D."/>
        </authorList>
    </citation>
    <scope>NUCLEOTIDE SEQUENCE [LARGE SCALE GENOMIC DNA]</scope>
    <source>
        <strain evidence="12 13">CBS 10342</strain>
    </source>
</reference>
<dbReference type="GO" id="GO:0043565">
    <property type="term" value="F:sequence-specific DNA binding"/>
    <property type="evidence" value="ECO:0007669"/>
    <property type="project" value="InterPro"/>
</dbReference>
<keyword evidence="5" id="KW-0804">Transcription</keyword>
<feature type="region of interest" description="Disordered" evidence="10">
    <location>
        <begin position="548"/>
        <end position="589"/>
    </location>
</feature>
<dbReference type="PANTHER" id="PTHR10015:SF427">
    <property type="entry name" value="HEAT SHOCK FACTOR PROTEIN"/>
    <property type="match status" value="1"/>
</dbReference>
<feature type="compositionally biased region" description="Low complexity" evidence="10">
    <location>
        <begin position="392"/>
        <end position="406"/>
    </location>
</feature>
<comment type="similarity">
    <text evidence="2 9">Belongs to the HSF family.</text>
</comment>
<dbReference type="SUPFAM" id="SSF46785">
    <property type="entry name" value="Winged helix' DNA-binding domain"/>
    <property type="match status" value="1"/>
</dbReference>
<dbReference type="AlphaFoldDB" id="A0A167EJ47"/>
<dbReference type="SMART" id="SM00415">
    <property type="entry name" value="HSF"/>
    <property type="match status" value="1"/>
</dbReference>
<protein>
    <recommendedName>
        <fullName evidence="7">Heat shock transcription factor</fullName>
    </recommendedName>
    <alternativeName>
        <fullName evidence="8">Heat shock factor protein</fullName>
    </alternativeName>
</protein>
<feature type="compositionally biased region" description="Low complexity" evidence="10">
    <location>
        <begin position="326"/>
        <end position="340"/>
    </location>
</feature>
<evidence type="ECO:0000256" key="2">
    <source>
        <dbReference type="ARBA" id="ARBA00006403"/>
    </source>
</evidence>
<comment type="subcellular location">
    <subcellularLocation>
        <location evidence="1">Nucleus</location>
    </subcellularLocation>
</comment>
<dbReference type="EMBL" id="CP014502">
    <property type="protein sequence ID" value="ANB14141.1"/>
    <property type="molecule type" value="Genomic_DNA"/>
</dbReference>
<proteinExistence type="inferred from homology"/>
<dbReference type="Proteomes" id="UP000189580">
    <property type="component" value="Chromosome d"/>
</dbReference>
<dbReference type="FunFam" id="1.10.10.10:FF:000027">
    <property type="entry name" value="Heat shock transcription factor 1"/>
    <property type="match status" value="1"/>
</dbReference>
<dbReference type="GO" id="GO:0005634">
    <property type="term" value="C:nucleus"/>
    <property type="evidence" value="ECO:0007669"/>
    <property type="project" value="UniProtKB-SubCell"/>
</dbReference>
<evidence type="ECO:0000256" key="5">
    <source>
        <dbReference type="ARBA" id="ARBA00023163"/>
    </source>
</evidence>
<feature type="compositionally biased region" description="Low complexity" evidence="10">
    <location>
        <begin position="349"/>
        <end position="363"/>
    </location>
</feature>
<keyword evidence="4" id="KW-0238">DNA-binding</keyword>
<evidence type="ECO:0000313" key="13">
    <source>
        <dbReference type="Proteomes" id="UP000189580"/>
    </source>
</evidence>
<accession>A0A167EJ47</accession>
<dbReference type="InterPro" id="IPR000232">
    <property type="entry name" value="HSF_DNA-bd"/>
</dbReference>
<evidence type="ECO:0000256" key="9">
    <source>
        <dbReference type="RuleBase" id="RU004020"/>
    </source>
</evidence>
<evidence type="ECO:0000256" key="10">
    <source>
        <dbReference type="SAM" id="MobiDB-lite"/>
    </source>
</evidence>
<name>A0A167EJ47_9ASCO</name>
<feature type="region of interest" description="Disordered" evidence="10">
    <location>
        <begin position="1"/>
        <end position="64"/>
    </location>
</feature>
<dbReference type="KEGG" id="slb:AWJ20_5099"/>
<dbReference type="GeneID" id="30037303"/>
<evidence type="ECO:0000256" key="1">
    <source>
        <dbReference type="ARBA" id="ARBA00004123"/>
    </source>
</evidence>
<dbReference type="InterPro" id="IPR036388">
    <property type="entry name" value="WH-like_DNA-bd_sf"/>
</dbReference>
<evidence type="ECO:0000256" key="8">
    <source>
        <dbReference type="ARBA" id="ARBA00084017"/>
    </source>
</evidence>
<feature type="domain" description="HSF-type DNA-binding" evidence="11">
    <location>
        <begin position="106"/>
        <end position="130"/>
    </location>
</feature>
<dbReference type="InterPro" id="IPR036390">
    <property type="entry name" value="WH_DNA-bd_sf"/>
</dbReference>
<keyword evidence="13" id="KW-1185">Reference proteome</keyword>
<keyword evidence="6" id="KW-0539">Nucleus</keyword>
<evidence type="ECO:0000313" key="12">
    <source>
        <dbReference type="EMBL" id="ANB14141.1"/>
    </source>
</evidence>